<sequence length="295" mass="34063">MPRFQQVRLVVLHLSCVVLLWSIWKKVNYIDLTADESFNYKIPPPCKSLEVEFYRWNELLAHLQYQCVNVRSWPAKSFGIAVCGDEEVSGTGIKTEMRKFVSLTNNFDELLFEDALFSFHGGEVTGVIVAPASVDRHLKYGRRIKHIPRTLIATTDDLYAGDKYMMLSEFLSVIDDQKNVIDYVKIDCTTCWQPLSQVNLVSELIRTGFFRQVKELHLVIRFLETTDQAVIFYEWYSTLFKLFYNASMALYRAFTSGDCTFPPRRSCLYRLSFVNFLLTNITSKVLTPVSGLGTF</sequence>
<gene>
    <name evidence="1" type="ORF">SBAD_LOCUS11545</name>
</gene>
<proteinExistence type="predicted"/>
<organism evidence="3">
    <name type="scientific">Soboliphyme baturini</name>
    <dbReference type="NCBI Taxonomy" id="241478"/>
    <lineage>
        <taxon>Eukaryota</taxon>
        <taxon>Metazoa</taxon>
        <taxon>Ecdysozoa</taxon>
        <taxon>Nematoda</taxon>
        <taxon>Enoplea</taxon>
        <taxon>Dorylaimia</taxon>
        <taxon>Dioctophymatida</taxon>
        <taxon>Dioctophymatoidea</taxon>
        <taxon>Soboliphymatidae</taxon>
        <taxon>Soboliphyme</taxon>
    </lineage>
</organism>
<dbReference type="AlphaFoldDB" id="A0A183J6P7"/>
<reference evidence="1 2" key="2">
    <citation type="submission" date="2018-11" db="EMBL/GenBank/DDBJ databases">
        <authorList>
            <consortium name="Pathogen Informatics"/>
        </authorList>
    </citation>
    <scope>NUCLEOTIDE SEQUENCE [LARGE SCALE GENOMIC DNA]</scope>
</reference>
<dbReference type="OrthoDB" id="10006218at2759"/>
<dbReference type="EMBL" id="UZAM01015876">
    <property type="protein sequence ID" value="VDP40929.1"/>
    <property type="molecule type" value="Genomic_DNA"/>
</dbReference>
<evidence type="ECO:0000313" key="1">
    <source>
        <dbReference type="EMBL" id="VDP40929.1"/>
    </source>
</evidence>
<evidence type="ECO:0000313" key="3">
    <source>
        <dbReference type="WBParaSite" id="SBAD_0001193101-mRNA-1"/>
    </source>
</evidence>
<dbReference type="WBParaSite" id="SBAD_0001193101-mRNA-1">
    <property type="protein sequence ID" value="SBAD_0001193101-mRNA-1"/>
    <property type="gene ID" value="SBAD_0001193101"/>
</dbReference>
<name>A0A183J6P7_9BILA</name>
<keyword evidence="2" id="KW-1185">Reference proteome</keyword>
<dbReference type="Proteomes" id="UP000270296">
    <property type="component" value="Unassembled WGS sequence"/>
</dbReference>
<accession>A0A183J6P7</accession>
<reference evidence="3" key="1">
    <citation type="submission" date="2016-06" db="UniProtKB">
        <authorList>
            <consortium name="WormBaseParasite"/>
        </authorList>
    </citation>
    <scope>IDENTIFICATION</scope>
</reference>
<protein>
    <submittedName>
        <fullName evidence="3">Methyltransf_21 domain-containing protein</fullName>
    </submittedName>
</protein>
<evidence type="ECO:0000313" key="2">
    <source>
        <dbReference type="Proteomes" id="UP000270296"/>
    </source>
</evidence>